<evidence type="ECO:0000313" key="3">
    <source>
        <dbReference type="EMBL" id="PIP58159.1"/>
    </source>
</evidence>
<dbReference type="SUPFAM" id="SSF51735">
    <property type="entry name" value="NAD(P)-binding Rossmann-fold domains"/>
    <property type="match status" value="1"/>
</dbReference>
<evidence type="ECO:0008006" key="5">
    <source>
        <dbReference type="Google" id="ProtNLM"/>
    </source>
</evidence>
<dbReference type="EMBL" id="PCSX01000028">
    <property type="protein sequence ID" value="PIP58159.1"/>
    <property type="molecule type" value="Genomic_DNA"/>
</dbReference>
<dbReference type="PANTHER" id="PTHR44196">
    <property type="entry name" value="DEHYDROGENASE/REDUCTASE SDR FAMILY MEMBER 7B"/>
    <property type="match status" value="1"/>
</dbReference>
<name>A0A2H0BKT6_9BACT</name>
<evidence type="ECO:0000313" key="4">
    <source>
        <dbReference type="Proteomes" id="UP000229334"/>
    </source>
</evidence>
<dbReference type="InterPro" id="IPR036291">
    <property type="entry name" value="NAD(P)-bd_dom_sf"/>
</dbReference>
<dbReference type="Pfam" id="PF00106">
    <property type="entry name" value="adh_short"/>
    <property type="match status" value="1"/>
</dbReference>
<dbReference type="GO" id="GO:0016020">
    <property type="term" value="C:membrane"/>
    <property type="evidence" value="ECO:0007669"/>
    <property type="project" value="TreeGrafter"/>
</dbReference>
<gene>
    <name evidence="3" type="ORF">COX02_01805</name>
</gene>
<proteinExistence type="inferred from homology"/>
<dbReference type="AlphaFoldDB" id="A0A2H0BKT6"/>
<sequence length="253" mass="28204">MKSLKLLKMPTDILITGASSGIGRSLAEELVKQGHRVWGIARRNDLLESLKNQLGDKKFFYTAGNILDRETLIEAKNTMEQIGFKPAVFILGAATFESDLEPNFQIEIFKKTIDTNLIGPISTIEAFLPVCLTNKQGHFILLSSIASFRPNRKGIAYPASKAAASLALRGFNLHYRSQGLLFTNIYLGPVATSMWEGKKSFLVANPKFIAKAISRRIDSRRQSIYLPFFSTFLARISLLLPDKLYAIISGLFK</sequence>
<evidence type="ECO:0000256" key="1">
    <source>
        <dbReference type="ARBA" id="ARBA00006484"/>
    </source>
</evidence>
<reference evidence="3 4" key="1">
    <citation type="submission" date="2017-09" db="EMBL/GenBank/DDBJ databases">
        <title>Depth-based differentiation of microbial function through sediment-hosted aquifers and enrichment of novel symbionts in the deep terrestrial subsurface.</title>
        <authorList>
            <person name="Probst A.J."/>
            <person name="Ladd B."/>
            <person name="Jarett J.K."/>
            <person name="Geller-Mcgrath D.E."/>
            <person name="Sieber C.M."/>
            <person name="Emerson J.B."/>
            <person name="Anantharaman K."/>
            <person name="Thomas B.C."/>
            <person name="Malmstrom R."/>
            <person name="Stieglmeier M."/>
            <person name="Klingl A."/>
            <person name="Woyke T."/>
            <person name="Ryan C.M."/>
            <person name="Banfield J.F."/>
        </authorList>
    </citation>
    <scope>NUCLEOTIDE SEQUENCE [LARGE SCALE GENOMIC DNA]</scope>
    <source>
        <strain evidence="3">CG22_combo_CG10-13_8_21_14_all_37_9</strain>
    </source>
</reference>
<dbReference type="PANTHER" id="PTHR44196:SF1">
    <property type="entry name" value="DEHYDROGENASE_REDUCTASE SDR FAMILY MEMBER 7B"/>
    <property type="match status" value="1"/>
</dbReference>
<organism evidence="3 4">
    <name type="scientific">Candidatus Vogelbacteria bacterium CG22_combo_CG10-13_8_21_14_all_37_9</name>
    <dbReference type="NCBI Taxonomy" id="1975046"/>
    <lineage>
        <taxon>Bacteria</taxon>
        <taxon>Candidatus Vogeliibacteriota</taxon>
    </lineage>
</organism>
<dbReference type="InterPro" id="IPR002347">
    <property type="entry name" value="SDR_fam"/>
</dbReference>
<comment type="similarity">
    <text evidence="1">Belongs to the short-chain dehydrogenases/reductases (SDR) family.</text>
</comment>
<dbReference type="GO" id="GO:0016491">
    <property type="term" value="F:oxidoreductase activity"/>
    <property type="evidence" value="ECO:0007669"/>
    <property type="project" value="UniProtKB-KW"/>
</dbReference>
<dbReference type="Proteomes" id="UP000229334">
    <property type="component" value="Unassembled WGS sequence"/>
</dbReference>
<evidence type="ECO:0000256" key="2">
    <source>
        <dbReference type="ARBA" id="ARBA00023002"/>
    </source>
</evidence>
<dbReference type="Gene3D" id="3.40.50.720">
    <property type="entry name" value="NAD(P)-binding Rossmann-like Domain"/>
    <property type="match status" value="1"/>
</dbReference>
<dbReference type="PRINTS" id="PR00081">
    <property type="entry name" value="GDHRDH"/>
</dbReference>
<comment type="caution">
    <text evidence="3">The sequence shown here is derived from an EMBL/GenBank/DDBJ whole genome shotgun (WGS) entry which is preliminary data.</text>
</comment>
<keyword evidence="2" id="KW-0560">Oxidoreductase</keyword>
<protein>
    <recommendedName>
        <fullName evidence="5">Short-chain dehydrogenase</fullName>
    </recommendedName>
</protein>
<accession>A0A2H0BKT6</accession>